<feature type="region of interest" description="Disordered" evidence="1">
    <location>
        <begin position="131"/>
        <end position="172"/>
    </location>
</feature>
<feature type="region of interest" description="Disordered" evidence="1">
    <location>
        <begin position="307"/>
        <end position="345"/>
    </location>
</feature>
<sequence length="357" mass="37899">MQKMAKNTHQSSDASRRKDGGAKSAAGLSSKKSPWYQRAVEVLLLVWKQPAASSSGTTKAAAASGVTAASSSGKGAGCGPGRLRKSSSLNVAASFTRVCLCAPISSYNSESLYCGFPDAAPRRSYSYPRASSASGVSPLVAPPPAAEQQLLSGRGRSPGAGGGGGGSNKARVFRGKSLTDDILMRRFVVDEEATRRRNEMEVIRRRHAAASKRRRLGPSPLRRMARPESESEADVRMETDKPAAPVMVQEIEGESGVAPVTHRGVRTLTLPVSLLCHCDRDRVLSSLLRFVTCACVVCSGCFPGRSPPSGTARKPRFGGRRGRNAAVKKEQLMSGHSKQLNKQRLARKPGTIAALGR</sequence>
<organism evidence="2 3">
    <name type="scientific">Eleusine coracana subsp. coracana</name>
    <dbReference type="NCBI Taxonomy" id="191504"/>
    <lineage>
        <taxon>Eukaryota</taxon>
        <taxon>Viridiplantae</taxon>
        <taxon>Streptophyta</taxon>
        <taxon>Embryophyta</taxon>
        <taxon>Tracheophyta</taxon>
        <taxon>Spermatophyta</taxon>
        <taxon>Magnoliopsida</taxon>
        <taxon>Liliopsida</taxon>
        <taxon>Poales</taxon>
        <taxon>Poaceae</taxon>
        <taxon>PACMAD clade</taxon>
        <taxon>Chloridoideae</taxon>
        <taxon>Cynodonteae</taxon>
        <taxon>Eleusininae</taxon>
        <taxon>Eleusine</taxon>
    </lineage>
</organism>
<evidence type="ECO:0000313" key="3">
    <source>
        <dbReference type="Proteomes" id="UP001054889"/>
    </source>
</evidence>
<feature type="compositionally biased region" description="Basic and acidic residues" evidence="1">
    <location>
        <begin position="225"/>
        <end position="240"/>
    </location>
</feature>
<proteinExistence type="predicted"/>
<feature type="compositionally biased region" description="Polar residues" evidence="1">
    <location>
        <begin position="1"/>
        <end position="13"/>
    </location>
</feature>
<dbReference type="EMBL" id="BQKI01000009">
    <property type="protein sequence ID" value="GJN02462.1"/>
    <property type="molecule type" value="Genomic_DNA"/>
</dbReference>
<evidence type="ECO:0000313" key="2">
    <source>
        <dbReference type="EMBL" id="GJN02462.1"/>
    </source>
</evidence>
<feature type="region of interest" description="Disordered" evidence="1">
    <location>
        <begin position="209"/>
        <end position="240"/>
    </location>
</feature>
<keyword evidence="3" id="KW-1185">Reference proteome</keyword>
<dbReference type="PANTHER" id="PTHR36772:SF1">
    <property type="entry name" value="SERINE_THREONINE-KINASE"/>
    <property type="match status" value="1"/>
</dbReference>
<feature type="region of interest" description="Disordered" evidence="1">
    <location>
        <begin position="1"/>
        <end position="32"/>
    </location>
</feature>
<reference evidence="2" key="2">
    <citation type="submission" date="2021-12" db="EMBL/GenBank/DDBJ databases">
        <title>Resequencing data analysis of finger millet.</title>
        <authorList>
            <person name="Hatakeyama M."/>
            <person name="Aluri S."/>
            <person name="Balachadran M.T."/>
            <person name="Sivarajan S.R."/>
            <person name="Poveda L."/>
            <person name="Shimizu-Inatsugi R."/>
            <person name="Schlapbach R."/>
            <person name="Sreeman S.M."/>
            <person name="Shimizu K.K."/>
        </authorList>
    </citation>
    <scope>NUCLEOTIDE SEQUENCE</scope>
</reference>
<dbReference type="PANTHER" id="PTHR36772">
    <property type="entry name" value="SERINE/THREONINE-KINASE"/>
    <property type="match status" value="1"/>
</dbReference>
<reference evidence="2" key="1">
    <citation type="journal article" date="2018" name="DNA Res.">
        <title>Multiple hybrid de novo genome assembly of finger millet, an orphan allotetraploid crop.</title>
        <authorList>
            <person name="Hatakeyama M."/>
            <person name="Aluri S."/>
            <person name="Balachadran M.T."/>
            <person name="Sivarajan S.R."/>
            <person name="Patrignani A."/>
            <person name="Gruter S."/>
            <person name="Poveda L."/>
            <person name="Shimizu-Inatsugi R."/>
            <person name="Baeten J."/>
            <person name="Francoijs K.J."/>
            <person name="Nataraja K.N."/>
            <person name="Reddy Y.A.N."/>
            <person name="Phadnis S."/>
            <person name="Ravikumar R.L."/>
            <person name="Schlapbach R."/>
            <person name="Sreeman S.M."/>
            <person name="Shimizu K.K."/>
        </authorList>
    </citation>
    <scope>NUCLEOTIDE SEQUENCE</scope>
</reference>
<protein>
    <submittedName>
        <fullName evidence="2">Uncharacterized protein</fullName>
    </submittedName>
</protein>
<gene>
    <name evidence="2" type="primary">ga19815</name>
    <name evidence="2" type="ORF">PR202_ga19815</name>
</gene>
<name>A0AAV5CVI5_ELECO</name>
<feature type="compositionally biased region" description="Gly residues" evidence="1">
    <location>
        <begin position="156"/>
        <end position="167"/>
    </location>
</feature>
<feature type="compositionally biased region" description="Basic residues" evidence="1">
    <location>
        <begin position="313"/>
        <end position="323"/>
    </location>
</feature>
<accession>A0AAV5CVI5</accession>
<comment type="caution">
    <text evidence="2">The sequence shown here is derived from an EMBL/GenBank/DDBJ whole genome shotgun (WGS) entry which is preliminary data.</text>
</comment>
<dbReference type="Proteomes" id="UP001054889">
    <property type="component" value="Unassembled WGS sequence"/>
</dbReference>
<feature type="compositionally biased region" description="Low complexity" evidence="1">
    <location>
        <begin position="22"/>
        <end position="32"/>
    </location>
</feature>
<dbReference type="AlphaFoldDB" id="A0AAV5CVI5"/>
<evidence type="ECO:0000256" key="1">
    <source>
        <dbReference type="SAM" id="MobiDB-lite"/>
    </source>
</evidence>